<reference evidence="1 2" key="1">
    <citation type="submission" date="2016-04" db="EMBL/GenBank/DDBJ databases">
        <title>Bacillus thuringiensis and Bacillus weihenstephanensis as novel biocontrol agents of wilt causing Verticillium species.</title>
        <authorList>
            <person name="Hollensteiner J."/>
            <person name="Wemheuer F."/>
            <person name="Harting R."/>
            <person name="Kolarzyk A."/>
            <person name="Diaz-Valerio S."/>
            <person name="Poehlein A."/>
            <person name="Brzuszkiewicz E."/>
            <person name="Nesemann K."/>
            <person name="Braus-Stromeyer S."/>
            <person name="Braus G."/>
            <person name="Daniel R."/>
            <person name="Liesegang H."/>
        </authorList>
    </citation>
    <scope>NUCLEOTIDE SEQUENCE [LARGE SCALE GENOMIC DNA]</scope>
    <source>
        <strain evidence="1 2">GOE4</strain>
    </source>
</reference>
<name>A0A9X5N438_BACTU</name>
<proteinExistence type="predicted"/>
<dbReference type="AlphaFoldDB" id="A0A9X5N438"/>
<accession>A0A9X5N438</accession>
<gene>
    <name evidence="1" type="ORF">BTGOE4_36440</name>
</gene>
<comment type="caution">
    <text evidence="1">The sequence shown here is derived from an EMBL/GenBank/DDBJ whole genome shotgun (WGS) entry which is preliminary data.</text>
</comment>
<sequence length="51" mass="5907">MPSTLSHEDRYLPNAWVVTVNSKQKIQMTIDGEKVDPKRLDEIDTKIKTHV</sequence>
<dbReference type="EMBL" id="LXLI01000027">
    <property type="protein sequence ID" value="OFC91460.1"/>
    <property type="molecule type" value="Genomic_DNA"/>
</dbReference>
<protein>
    <submittedName>
        <fullName evidence="1">Uncharacterized protein</fullName>
    </submittedName>
</protein>
<organism evidence="1 2">
    <name type="scientific">Bacillus thuringiensis</name>
    <dbReference type="NCBI Taxonomy" id="1428"/>
    <lineage>
        <taxon>Bacteria</taxon>
        <taxon>Bacillati</taxon>
        <taxon>Bacillota</taxon>
        <taxon>Bacilli</taxon>
        <taxon>Bacillales</taxon>
        <taxon>Bacillaceae</taxon>
        <taxon>Bacillus</taxon>
        <taxon>Bacillus cereus group</taxon>
    </lineage>
</organism>
<evidence type="ECO:0000313" key="2">
    <source>
        <dbReference type="Proteomes" id="UP000175994"/>
    </source>
</evidence>
<dbReference type="Proteomes" id="UP000175994">
    <property type="component" value="Unassembled WGS sequence"/>
</dbReference>
<evidence type="ECO:0000313" key="1">
    <source>
        <dbReference type="EMBL" id="OFC91460.1"/>
    </source>
</evidence>